<reference evidence="1" key="1">
    <citation type="journal article" date="2014" name="Front. Microbiol.">
        <title>High frequency of phylogenetically diverse reductive dehalogenase-homologous genes in deep subseafloor sedimentary metagenomes.</title>
        <authorList>
            <person name="Kawai M."/>
            <person name="Futagami T."/>
            <person name="Toyoda A."/>
            <person name="Takaki Y."/>
            <person name="Nishi S."/>
            <person name="Hori S."/>
            <person name="Arai W."/>
            <person name="Tsubouchi T."/>
            <person name="Morono Y."/>
            <person name="Uchiyama I."/>
            <person name="Ito T."/>
            <person name="Fujiyama A."/>
            <person name="Inagaki F."/>
            <person name="Takami H."/>
        </authorList>
    </citation>
    <scope>NUCLEOTIDE SEQUENCE</scope>
    <source>
        <strain evidence="1">Expedition CK06-06</strain>
    </source>
</reference>
<dbReference type="SUPFAM" id="SSF63825">
    <property type="entry name" value="YWTD domain"/>
    <property type="match status" value="1"/>
</dbReference>
<dbReference type="EMBL" id="BARW01023986">
    <property type="protein sequence ID" value="GAI88285.1"/>
    <property type="molecule type" value="Genomic_DNA"/>
</dbReference>
<feature type="non-terminal residue" evidence="1">
    <location>
        <position position="264"/>
    </location>
</feature>
<gene>
    <name evidence="1" type="ORF">S12H4_39651</name>
</gene>
<comment type="caution">
    <text evidence="1">The sequence shown here is derived from an EMBL/GenBank/DDBJ whole genome shotgun (WGS) entry which is preliminary data.</text>
</comment>
<dbReference type="AlphaFoldDB" id="X1TL24"/>
<sequence>HEITVEALITTDTCKPETIQPLVSKWKQLTSFDESSFDAYDAGSTDGLTCYGYLGAVFDGRYVYFSPMVYERGKAHGNVLRYDTHGDFNDPQSYDAWDAGSTAGLETKGYYGAVFDGRYVYFVPRKDYLVNHSRVLRYDTHGDFKNSDSWDAYDAGEAHTQQGAAFDGRYIYFSPGYKGDPNAEDEYSGRVIRFDTRADFRDPSNWKSYDAGNTSGLKTVCFDGAGFDGRYVYFAPLLFGAVLRYDTAGDFSAGQSWSAFDAKQ</sequence>
<organism evidence="1">
    <name type="scientific">marine sediment metagenome</name>
    <dbReference type="NCBI Taxonomy" id="412755"/>
    <lineage>
        <taxon>unclassified sequences</taxon>
        <taxon>metagenomes</taxon>
        <taxon>ecological metagenomes</taxon>
    </lineage>
</organism>
<proteinExistence type="predicted"/>
<evidence type="ECO:0000313" key="1">
    <source>
        <dbReference type="EMBL" id="GAI88285.1"/>
    </source>
</evidence>
<feature type="non-terminal residue" evidence="1">
    <location>
        <position position="1"/>
    </location>
</feature>
<accession>X1TL24</accession>
<name>X1TL24_9ZZZZ</name>
<protein>
    <submittedName>
        <fullName evidence="1">Uncharacterized protein</fullName>
    </submittedName>
</protein>